<evidence type="ECO:0000313" key="3">
    <source>
        <dbReference type="Proteomes" id="UP000183642"/>
    </source>
</evidence>
<dbReference type="SUPFAM" id="SSF51126">
    <property type="entry name" value="Pectin lyase-like"/>
    <property type="match status" value="1"/>
</dbReference>
<dbReference type="InterPro" id="IPR012334">
    <property type="entry name" value="Pectin_lyas_fold"/>
</dbReference>
<dbReference type="AlphaFoldDB" id="A0A1I5EET0"/>
<dbReference type="InterPro" id="IPR011050">
    <property type="entry name" value="Pectin_lyase_fold/virulence"/>
</dbReference>
<dbReference type="Pfam" id="PF12708">
    <property type="entry name" value="Pect-lyase_RHGA_epim"/>
    <property type="match status" value="1"/>
</dbReference>
<sequence length="375" mass="38587">MVLLAVLLTVALAVLGGGTGEQHATPADSGAVGDGRTDDTRALQRALDGLHPGDTLVLPEGRSFVHSDVLRVRVPGVRLTGGGSLVAVEEARSSVVVEANDVVVDGITLAMRGTSRRWDAYEQMKLRVAGHTGVVVRGVTIEGSAAAGVYVGPGATEFLVEDVRVQDTRADGVHVTGGSHDGVVRGVVAVGTGDDGVAVVSYLADGTPVRRVHVQDVTVRDNTWGRGISVVGGEQVTIEDALVERTSAAGLYIASEGAPYDTYAPREVVVRRVRIEGGNQDPSVGHGAVLVYAGRPDQPPSDVLVSGLVVEATREDAPWEVGVVAEPGARIRELALVDVGVTSAGTAFAAAGVPADCCTRTGWTVNGIAIPDVVP</sequence>
<reference evidence="3" key="1">
    <citation type="submission" date="2016-10" db="EMBL/GenBank/DDBJ databases">
        <authorList>
            <person name="Varghese N."/>
            <person name="Submissions S."/>
        </authorList>
    </citation>
    <scope>NUCLEOTIDE SEQUENCE [LARGE SCALE GENOMIC DNA]</scope>
    <source>
        <strain evidence="3">DSM 43161</strain>
    </source>
</reference>
<dbReference type="Gene3D" id="2.160.20.10">
    <property type="entry name" value="Single-stranded right-handed beta-helix, Pectin lyase-like"/>
    <property type="match status" value="1"/>
</dbReference>
<dbReference type="EMBL" id="FOWE01000003">
    <property type="protein sequence ID" value="SFO10088.1"/>
    <property type="molecule type" value="Genomic_DNA"/>
</dbReference>
<keyword evidence="3" id="KW-1185">Reference proteome</keyword>
<dbReference type="Proteomes" id="UP000183642">
    <property type="component" value="Unassembled WGS sequence"/>
</dbReference>
<dbReference type="SMART" id="SM00710">
    <property type="entry name" value="PbH1"/>
    <property type="match status" value="6"/>
</dbReference>
<dbReference type="InterPro" id="IPR006626">
    <property type="entry name" value="PbH1"/>
</dbReference>
<gene>
    <name evidence="2" type="ORF">SAMN05660359_01392</name>
</gene>
<evidence type="ECO:0000313" key="2">
    <source>
        <dbReference type="EMBL" id="SFO10088.1"/>
    </source>
</evidence>
<proteinExistence type="predicted"/>
<feature type="domain" description="Rhamnogalacturonase A/B/Epimerase-like pectate lyase" evidence="1">
    <location>
        <begin position="28"/>
        <end position="243"/>
    </location>
</feature>
<accession>A0A1I5EET0</accession>
<dbReference type="RefSeq" id="WP_177225136.1">
    <property type="nucleotide sequence ID" value="NZ_FOWE01000003.1"/>
</dbReference>
<keyword evidence="2" id="KW-0456">Lyase</keyword>
<dbReference type="GO" id="GO:0016829">
    <property type="term" value="F:lyase activity"/>
    <property type="evidence" value="ECO:0007669"/>
    <property type="project" value="UniProtKB-KW"/>
</dbReference>
<protein>
    <submittedName>
        <fullName evidence="2">Pectate lyase superfamily protein</fullName>
    </submittedName>
</protein>
<name>A0A1I5EET0_9ACTN</name>
<organism evidence="2 3">
    <name type="scientific">Geodermatophilus obscurus</name>
    <dbReference type="NCBI Taxonomy" id="1861"/>
    <lineage>
        <taxon>Bacteria</taxon>
        <taxon>Bacillati</taxon>
        <taxon>Actinomycetota</taxon>
        <taxon>Actinomycetes</taxon>
        <taxon>Geodermatophilales</taxon>
        <taxon>Geodermatophilaceae</taxon>
        <taxon>Geodermatophilus</taxon>
    </lineage>
</organism>
<evidence type="ECO:0000259" key="1">
    <source>
        <dbReference type="Pfam" id="PF12708"/>
    </source>
</evidence>
<dbReference type="InterPro" id="IPR024535">
    <property type="entry name" value="RHGA/B-epi-like_pectate_lyase"/>
</dbReference>